<evidence type="ECO:0000256" key="6">
    <source>
        <dbReference type="ARBA" id="ARBA00022832"/>
    </source>
</evidence>
<reference evidence="13" key="1">
    <citation type="journal article" date="2012" name="Proc. Natl. Acad. Sci. U.S.A.">
        <title>Antigenic diversity is generated by distinct evolutionary mechanisms in African trypanosome species.</title>
        <authorList>
            <person name="Jackson A.P."/>
            <person name="Berry A."/>
            <person name="Aslett M."/>
            <person name="Allison H.C."/>
            <person name="Burton P."/>
            <person name="Vavrova-Anderson J."/>
            <person name="Brown R."/>
            <person name="Browne H."/>
            <person name="Corton N."/>
            <person name="Hauser H."/>
            <person name="Gamble J."/>
            <person name="Gilderthorp R."/>
            <person name="Marcello L."/>
            <person name="McQuillan J."/>
            <person name="Otto T.D."/>
            <person name="Quail M.A."/>
            <person name="Sanders M.J."/>
            <person name="van Tonder A."/>
            <person name="Ginger M.L."/>
            <person name="Field M.C."/>
            <person name="Barry J.D."/>
            <person name="Hertz-Fowler C."/>
            <person name="Berriman M."/>
        </authorList>
    </citation>
    <scope>NUCLEOTIDE SEQUENCE</scope>
    <source>
        <strain evidence="13">Y486</strain>
    </source>
</reference>
<keyword evidence="6 12" id="KW-0276">Fatty acid metabolism</keyword>
<keyword evidence="8 12" id="KW-0443">Lipid metabolism</keyword>
<evidence type="ECO:0000256" key="5">
    <source>
        <dbReference type="ARBA" id="ARBA00022692"/>
    </source>
</evidence>
<feature type="transmembrane region" description="Helical" evidence="12">
    <location>
        <begin position="188"/>
        <end position="210"/>
    </location>
</feature>
<feature type="transmembrane region" description="Helical" evidence="12">
    <location>
        <begin position="60"/>
        <end position="80"/>
    </location>
</feature>
<evidence type="ECO:0000256" key="3">
    <source>
        <dbReference type="ARBA" id="ARBA00022516"/>
    </source>
</evidence>
<feature type="transmembrane region" description="Helical" evidence="12">
    <location>
        <begin position="25"/>
        <end position="48"/>
    </location>
</feature>
<dbReference type="GO" id="GO:0009922">
    <property type="term" value="F:fatty acid elongase activity"/>
    <property type="evidence" value="ECO:0007669"/>
    <property type="project" value="InterPro"/>
</dbReference>
<evidence type="ECO:0000256" key="12">
    <source>
        <dbReference type="RuleBase" id="RU361115"/>
    </source>
</evidence>
<dbReference type="GO" id="GO:0019367">
    <property type="term" value="P:fatty acid elongation, saturated fatty acid"/>
    <property type="evidence" value="ECO:0007669"/>
    <property type="project" value="TreeGrafter"/>
</dbReference>
<dbReference type="VEuPathDB" id="TriTrypDB:TvY486_0503950"/>
<sequence length="244" mass="28375">MSNCVDPSDCIGKGSLCFYRGLNPFVSWFALTCSVLSYICIILALTRLMKSRKAVNARKILVFYNALQILLSVVMAVKLSPPLLNGVFNINGQFCPDIEFWIFIHYCSKHLDMFDTIFMLCRKRTEQLSFLHIYHHVTIGLIWGILLRNGLANGTAFWGAWINSTVHAFMYTHYLWTSFGFRNPMKFLLTKIQMFQFVLCILHAALVVIFDRHFSLQWSSLQMVYHLSLLVLFINFYRVSKKKN</sequence>
<evidence type="ECO:0000256" key="9">
    <source>
        <dbReference type="ARBA" id="ARBA00023136"/>
    </source>
</evidence>
<evidence type="ECO:0000256" key="1">
    <source>
        <dbReference type="ARBA" id="ARBA00004141"/>
    </source>
</evidence>
<dbReference type="Pfam" id="PF01151">
    <property type="entry name" value="ELO"/>
    <property type="match status" value="1"/>
</dbReference>
<feature type="transmembrane region" description="Helical" evidence="12">
    <location>
        <begin position="157"/>
        <end position="176"/>
    </location>
</feature>
<accession>G0TV10</accession>
<dbReference type="PANTHER" id="PTHR11157">
    <property type="entry name" value="FATTY ACID ACYL TRANSFERASE-RELATED"/>
    <property type="match status" value="1"/>
</dbReference>
<dbReference type="GO" id="GO:0042761">
    <property type="term" value="P:very long-chain fatty acid biosynthetic process"/>
    <property type="evidence" value="ECO:0007669"/>
    <property type="project" value="TreeGrafter"/>
</dbReference>
<evidence type="ECO:0000313" key="13">
    <source>
        <dbReference type="EMBL" id="CCC48193.1"/>
    </source>
</evidence>
<keyword evidence="5 12" id="KW-0812">Transmembrane</keyword>
<feature type="transmembrane region" description="Helical" evidence="12">
    <location>
        <begin position="216"/>
        <end position="237"/>
    </location>
</feature>
<evidence type="ECO:0000256" key="8">
    <source>
        <dbReference type="ARBA" id="ARBA00023098"/>
    </source>
</evidence>
<feature type="transmembrane region" description="Helical" evidence="12">
    <location>
        <begin position="133"/>
        <end position="151"/>
    </location>
</feature>
<dbReference type="AlphaFoldDB" id="G0TV10"/>
<dbReference type="PANTHER" id="PTHR11157:SF133">
    <property type="entry name" value="ELONGATION OF FATTY ACIDS PROTEIN"/>
    <property type="match status" value="1"/>
</dbReference>
<gene>
    <name evidence="13" type="ORF">TVY486_0503950</name>
</gene>
<comment type="catalytic activity">
    <reaction evidence="12">
        <text>an acyl-CoA + malonyl-CoA + H(+) = a 3-oxoacyl-CoA + CO2 + CoA</text>
        <dbReference type="Rhea" id="RHEA:50252"/>
        <dbReference type="ChEBI" id="CHEBI:15378"/>
        <dbReference type="ChEBI" id="CHEBI:16526"/>
        <dbReference type="ChEBI" id="CHEBI:57287"/>
        <dbReference type="ChEBI" id="CHEBI:57384"/>
        <dbReference type="ChEBI" id="CHEBI:58342"/>
        <dbReference type="ChEBI" id="CHEBI:90726"/>
    </reaction>
    <physiologicalReaction direction="left-to-right" evidence="12">
        <dbReference type="Rhea" id="RHEA:50253"/>
    </physiologicalReaction>
</comment>
<protein>
    <recommendedName>
        <fullName evidence="11 12">Elongation of fatty acids protein</fullName>
        <ecNumber evidence="12">2.3.1.-</ecNumber>
    </recommendedName>
</protein>
<evidence type="ECO:0000256" key="10">
    <source>
        <dbReference type="ARBA" id="ARBA00023160"/>
    </source>
</evidence>
<keyword evidence="7 12" id="KW-1133">Transmembrane helix</keyword>
<dbReference type="EC" id="2.3.1.-" evidence="12"/>
<comment type="similarity">
    <text evidence="2 12">Belongs to the ELO family.</text>
</comment>
<evidence type="ECO:0000256" key="11">
    <source>
        <dbReference type="ARBA" id="ARBA00044291"/>
    </source>
</evidence>
<keyword evidence="3 12" id="KW-0444">Lipid biosynthesis</keyword>
<proteinExistence type="inferred from homology"/>
<name>G0TV10_TRYVY</name>
<organism evidence="13">
    <name type="scientific">Trypanosoma vivax (strain Y486)</name>
    <dbReference type="NCBI Taxonomy" id="1055687"/>
    <lineage>
        <taxon>Eukaryota</taxon>
        <taxon>Discoba</taxon>
        <taxon>Euglenozoa</taxon>
        <taxon>Kinetoplastea</taxon>
        <taxon>Metakinetoplastina</taxon>
        <taxon>Trypanosomatida</taxon>
        <taxon>Trypanosomatidae</taxon>
        <taxon>Trypanosoma</taxon>
        <taxon>Duttonella</taxon>
    </lineage>
</organism>
<keyword evidence="10 12" id="KW-0275">Fatty acid biosynthesis</keyword>
<dbReference type="GO" id="GO:0034626">
    <property type="term" value="P:fatty acid elongation, polyunsaturated fatty acid"/>
    <property type="evidence" value="ECO:0007669"/>
    <property type="project" value="TreeGrafter"/>
</dbReference>
<dbReference type="EMBL" id="HE573021">
    <property type="protein sequence ID" value="CCC48193.1"/>
    <property type="molecule type" value="Genomic_DNA"/>
</dbReference>
<dbReference type="GO" id="GO:0030148">
    <property type="term" value="P:sphingolipid biosynthetic process"/>
    <property type="evidence" value="ECO:0007669"/>
    <property type="project" value="TreeGrafter"/>
</dbReference>
<dbReference type="GO" id="GO:0034625">
    <property type="term" value="P:fatty acid elongation, monounsaturated fatty acid"/>
    <property type="evidence" value="ECO:0007669"/>
    <property type="project" value="TreeGrafter"/>
</dbReference>
<keyword evidence="4 12" id="KW-0808">Transferase</keyword>
<evidence type="ECO:0000256" key="2">
    <source>
        <dbReference type="ARBA" id="ARBA00007263"/>
    </source>
</evidence>
<dbReference type="InterPro" id="IPR002076">
    <property type="entry name" value="ELO_fam"/>
</dbReference>
<comment type="subcellular location">
    <subcellularLocation>
        <location evidence="1">Membrane</location>
        <topology evidence="1">Multi-pass membrane protein</topology>
    </subcellularLocation>
</comment>
<evidence type="ECO:0000256" key="4">
    <source>
        <dbReference type="ARBA" id="ARBA00022679"/>
    </source>
</evidence>
<evidence type="ECO:0000256" key="7">
    <source>
        <dbReference type="ARBA" id="ARBA00022989"/>
    </source>
</evidence>
<keyword evidence="9 12" id="KW-0472">Membrane</keyword>
<dbReference type="GO" id="GO:0005789">
    <property type="term" value="C:endoplasmic reticulum membrane"/>
    <property type="evidence" value="ECO:0007669"/>
    <property type="project" value="TreeGrafter"/>
</dbReference>